<organism evidence="3 4">
    <name type="scientific">Streptomyces chilikensis</name>
    <dbReference type="NCBI Taxonomy" id="1194079"/>
    <lineage>
        <taxon>Bacteria</taxon>
        <taxon>Bacillati</taxon>
        <taxon>Actinomycetota</taxon>
        <taxon>Actinomycetes</taxon>
        <taxon>Kitasatosporales</taxon>
        <taxon>Streptomycetaceae</taxon>
        <taxon>Streptomyces</taxon>
    </lineage>
</organism>
<evidence type="ECO:0000259" key="2">
    <source>
        <dbReference type="Pfam" id="PF01609"/>
    </source>
</evidence>
<dbReference type="Pfam" id="PF01609">
    <property type="entry name" value="DDE_Tnp_1"/>
    <property type="match status" value="1"/>
</dbReference>
<feature type="domain" description="Transposase IS4-like" evidence="2">
    <location>
        <begin position="77"/>
        <end position="193"/>
    </location>
</feature>
<protein>
    <submittedName>
        <fullName evidence="3">IS5 family transposase</fullName>
    </submittedName>
</protein>
<feature type="compositionally biased region" description="Basic and acidic residues" evidence="1">
    <location>
        <begin position="50"/>
        <end position="68"/>
    </location>
</feature>
<evidence type="ECO:0000256" key="1">
    <source>
        <dbReference type="SAM" id="MobiDB-lite"/>
    </source>
</evidence>
<evidence type="ECO:0000313" key="3">
    <source>
        <dbReference type="EMBL" id="MEU9577013.1"/>
    </source>
</evidence>
<evidence type="ECO:0000313" key="4">
    <source>
        <dbReference type="Proteomes" id="UP001551584"/>
    </source>
</evidence>
<dbReference type="InterPro" id="IPR002559">
    <property type="entry name" value="Transposase_11"/>
</dbReference>
<keyword evidence="4" id="KW-1185">Reference proteome</keyword>
<dbReference type="NCBIfam" id="NF033580">
    <property type="entry name" value="transpos_IS5_3"/>
    <property type="match status" value="1"/>
</dbReference>
<proteinExistence type="predicted"/>
<accession>A0ABV3ELE8</accession>
<dbReference type="Proteomes" id="UP001551584">
    <property type="component" value="Unassembled WGS sequence"/>
</dbReference>
<dbReference type="EMBL" id="JBEZNA010000010">
    <property type="protein sequence ID" value="MEU9577013.1"/>
    <property type="molecule type" value="Genomic_DNA"/>
</dbReference>
<reference evidence="3 4" key="1">
    <citation type="submission" date="2024-06" db="EMBL/GenBank/DDBJ databases">
        <title>The Natural Products Discovery Center: Release of the First 8490 Sequenced Strains for Exploring Actinobacteria Biosynthetic Diversity.</title>
        <authorList>
            <person name="Kalkreuter E."/>
            <person name="Kautsar S.A."/>
            <person name="Yang D."/>
            <person name="Bader C.D."/>
            <person name="Teijaro C.N."/>
            <person name="Fluegel L."/>
            <person name="Davis C.M."/>
            <person name="Simpson J.R."/>
            <person name="Lauterbach L."/>
            <person name="Steele A.D."/>
            <person name="Gui C."/>
            <person name="Meng S."/>
            <person name="Li G."/>
            <person name="Viehrig K."/>
            <person name="Ye F."/>
            <person name="Su P."/>
            <person name="Kiefer A.F."/>
            <person name="Nichols A."/>
            <person name="Cepeda A.J."/>
            <person name="Yan W."/>
            <person name="Fan B."/>
            <person name="Jiang Y."/>
            <person name="Adhikari A."/>
            <person name="Zheng C.-J."/>
            <person name="Schuster L."/>
            <person name="Cowan T.M."/>
            <person name="Smanski M.J."/>
            <person name="Chevrette M.G."/>
            <person name="De Carvalho L.P.S."/>
            <person name="Shen B."/>
        </authorList>
    </citation>
    <scope>NUCLEOTIDE SEQUENCE [LARGE SCALE GENOMIC DNA]</scope>
    <source>
        <strain evidence="3 4">NPDC048117</strain>
    </source>
</reference>
<dbReference type="PANTHER" id="PTHR30007:SF1">
    <property type="entry name" value="BLR1914 PROTEIN"/>
    <property type="match status" value="1"/>
</dbReference>
<feature type="region of interest" description="Disordered" evidence="1">
    <location>
        <begin position="49"/>
        <end position="83"/>
    </location>
</feature>
<dbReference type="RefSeq" id="WP_359269811.1">
    <property type="nucleotide sequence ID" value="NZ_JBEZNA010000010.1"/>
</dbReference>
<comment type="caution">
    <text evidence="3">The sequence shown here is derived from an EMBL/GenBank/DDBJ whole genome shotgun (WGS) entry which is preliminary data.</text>
</comment>
<gene>
    <name evidence="3" type="ORF">AB0D95_07060</name>
</gene>
<dbReference type="PANTHER" id="PTHR30007">
    <property type="entry name" value="PHP DOMAIN PROTEIN"/>
    <property type="match status" value="1"/>
</dbReference>
<sequence>MTWPAVHRRFAQWSRTRVWARLHRIVLDELGALGAPDRSRCAIDSVSIGDAKKRAAHRTESERSRQARIENPPDTNRNGPPLSLGISAADLHDSQGLMPLVRGIPLTRFRRGPRRRRPGKLHGDKSYDHDHLRRWLRSHDMRHRIAREGVESSQRLGRHRWVAEPTVSWPAGCRRLHRRYERKPEHFLVFVGIAALLIGHRRLTRIR</sequence>
<name>A0ABV3ELE8_9ACTN</name>